<dbReference type="Pfam" id="PF13414">
    <property type="entry name" value="TPR_11"/>
    <property type="match status" value="2"/>
</dbReference>
<dbReference type="Pfam" id="PF13431">
    <property type="entry name" value="TPR_17"/>
    <property type="match status" value="1"/>
</dbReference>
<evidence type="ECO:0000256" key="2">
    <source>
        <dbReference type="ARBA" id="ARBA00022803"/>
    </source>
</evidence>
<dbReference type="SUPFAM" id="SSF48452">
    <property type="entry name" value="TPR-like"/>
    <property type="match status" value="3"/>
</dbReference>
<dbReference type="Pfam" id="PF13374">
    <property type="entry name" value="TPR_10"/>
    <property type="match status" value="1"/>
</dbReference>
<feature type="repeat" description="TPR" evidence="3">
    <location>
        <begin position="162"/>
        <end position="195"/>
    </location>
</feature>
<dbReference type="Pfam" id="PF13578">
    <property type="entry name" value="Methyltransf_24"/>
    <property type="match status" value="1"/>
</dbReference>
<gene>
    <name evidence="6" type="ORF">HJG54_20675</name>
</gene>
<dbReference type="Pfam" id="PF13181">
    <property type="entry name" value="TPR_8"/>
    <property type="match status" value="1"/>
</dbReference>
<dbReference type="Gene3D" id="1.25.40.10">
    <property type="entry name" value="Tetratricopeptide repeat domain"/>
    <property type="match status" value="5"/>
</dbReference>
<evidence type="ECO:0000313" key="6">
    <source>
        <dbReference type="EMBL" id="WNZ25027.1"/>
    </source>
</evidence>
<dbReference type="PROSITE" id="PS50293">
    <property type="entry name" value="TPR_REGION"/>
    <property type="match status" value="1"/>
</dbReference>
<accession>A0AA96WF58</accession>
<feature type="region of interest" description="Disordered" evidence="5">
    <location>
        <begin position="657"/>
        <end position="681"/>
    </location>
</feature>
<dbReference type="InterPro" id="IPR029063">
    <property type="entry name" value="SAM-dependent_MTases_sf"/>
</dbReference>
<dbReference type="SUPFAM" id="SSF53335">
    <property type="entry name" value="S-adenosyl-L-methionine-dependent methyltransferases"/>
    <property type="match status" value="1"/>
</dbReference>
<proteinExistence type="predicted"/>
<feature type="repeat" description="TPR" evidence="3">
    <location>
        <begin position="196"/>
        <end position="229"/>
    </location>
</feature>
<dbReference type="SMART" id="SM00028">
    <property type="entry name" value="TPR"/>
    <property type="match status" value="11"/>
</dbReference>
<dbReference type="EMBL" id="CP053586">
    <property type="protein sequence ID" value="WNZ25027.1"/>
    <property type="molecule type" value="Genomic_DNA"/>
</dbReference>
<evidence type="ECO:0000256" key="4">
    <source>
        <dbReference type="SAM" id="Coils"/>
    </source>
</evidence>
<feature type="repeat" description="TPR" evidence="3">
    <location>
        <begin position="230"/>
        <end position="263"/>
    </location>
</feature>
<name>A0AA96WF58_9CYAN</name>
<feature type="coiled-coil region" evidence="4">
    <location>
        <begin position="402"/>
        <end position="429"/>
    </location>
</feature>
<dbReference type="PANTHER" id="PTHR44943">
    <property type="entry name" value="CELLULOSE SYNTHASE OPERON PROTEIN C"/>
    <property type="match status" value="1"/>
</dbReference>
<keyword evidence="1" id="KW-0677">Repeat</keyword>
<feature type="repeat" description="TPR" evidence="3">
    <location>
        <begin position="58"/>
        <end position="91"/>
    </location>
</feature>
<evidence type="ECO:0000256" key="1">
    <source>
        <dbReference type="ARBA" id="ARBA00022737"/>
    </source>
</evidence>
<organism evidence="6">
    <name type="scientific">Leptolyngbya sp. NK1-12</name>
    <dbReference type="NCBI Taxonomy" id="2547451"/>
    <lineage>
        <taxon>Bacteria</taxon>
        <taxon>Bacillati</taxon>
        <taxon>Cyanobacteriota</taxon>
        <taxon>Cyanophyceae</taxon>
        <taxon>Leptolyngbyales</taxon>
        <taxon>Leptolyngbyaceae</taxon>
        <taxon>Leptolyngbya group</taxon>
        <taxon>Leptolyngbya</taxon>
    </lineage>
</organism>
<keyword evidence="4" id="KW-0175">Coiled coil</keyword>
<feature type="repeat" description="TPR" evidence="3">
    <location>
        <begin position="264"/>
        <end position="297"/>
    </location>
</feature>
<dbReference type="InterPro" id="IPR051685">
    <property type="entry name" value="Ycf3/AcsC/BcsC/TPR_MFPF"/>
</dbReference>
<sequence length="681" mass="78191">MFAVQLENAVAACEQTFREKAGFPAACRTLGHLLQSMGWFKEAIIWHSRSLEPQPQPVEIYASLGALYAKQGHWQKAIMAYQQALQFDPNYAEAHRSLAGIYAHLGQRHEEIAYRYRAVTLNPDWATPNNQLTLGNALIQYDKTTEAIDCYQRAIQLQPDFYEAYYNLAVAEVYRQNWQAAKAAFQRVLALNPHHAEAYYGLGKIAEQAEQPKTAAAYYWRSIQLNPNFPGAYFSLGETLLKLRYWDKAVPICYRAVQLNPELSWAYHNLGYALLKTQNWQTAFAAFYRAIKLNPDFPWTYYQLGQVLLHQKQWNNAVAAFLAALQIQVDLAAIYPRLGYALRRQARTGLKATIQSYRQAIPLKSHNRTPQFYIQIAEQLLKFKQFAGAVIFYSLALLHQPNAVLRNQIQQALAEQQRLDQEIVQHRREIQQHPNYHWLYSHLGNLLADQGELEEAIELHQNAIVMRGWQAAAYRNYQFTHDWFTHNISAWEIHLKPFMHYPHVHGLEIGSFEGMSACWLLDHVLTHPQAKLTCIDLFFQESFEANVALTGAAQKLIKLVGDSHCILRKLPSETYDFIYIDGCHLADHVQKDATLAWRLLKVGGLMIFDDYQWIDSSHPGQETYRGIDGFLALAKHQIAVVYQGYQVIIRKLKPPAKRLNPQTKPMDSAKSPPTLPSLTRA</sequence>
<protein>
    <submittedName>
        <fullName evidence="6">Tetratricopeptide repeat protein</fullName>
    </submittedName>
</protein>
<evidence type="ECO:0000256" key="5">
    <source>
        <dbReference type="SAM" id="MobiDB-lite"/>
    </source>
</evidence>
<dbReference type="InterPro" id="IPR019734">
    <property type="entry name" value="TPR_rpt"/>
</dbReference>
<dbReference type="PANTHER" id="PTHR44943:SF8">
    <property type="entry name" value="TPR REPEAT-CONTAINING PROTEIN MJ0263"/>
    <property type="match status" value="1"/>
</dbReference>
<dbReference type="PROSITE" id="PS50005">
    <property type="entry name" value="TPR"/>
    <property type="match status" value="6"/>
</dbReference>
<reference evidence="6" key="1">
    <citation type="submission" date="2020-05" db="EMBL/GenBank/DDBJ databases">
        <authorList>
            <person name="Zhu T."/>
            <person name="Keshari N."/>
            <person name="Lu X."/>
        </authorList>
    </citation>
    <scope>NUCLEOTIDE SEQUENCE</scope>
    <source>
        <strain evidence="6">NK1-12</strain>
    </source>
</reference>
<dbReference type="AlphaFoldDB" id="A0AA96WF58"/>
<evidence type="ECO:0000256" key="3">
    <source>
        <dbReference type="PROSITE-ProRule" id="PRU00339"/>
    </source>
</evidence>
<dbReference type="InterPro" id="IPR011990">
    <property type="entry name" value="TPR-like_helical_dom_sf"/>
</dbReference>
<dbReference type="Gene3D" id="3.40.50.150">
    <property type="entry name" value="Vaccinia Virus protein VP39"/>
    <property type="match status" value="1"/>
</dbReference>
<dbReference type="RefSeq" id="WP_316431108.1">
    <property type="nucleotide sequence ID" value="NZ_CP053586.1"/>
</dbReference>
<feature type="repeat" description="TPR" evidence="3">
    <location>
        <begin position="128"/>
        <end position="161"/>
    </location>
</feature>
<keyword evidence="2 3" id="KW-0802">TPR repeat</keyword>